<evidence type="ECO:0000256" key="7">
    <source>
        <dbReference type="SAM" id="Coils"/>
    </source>
</evidence>
<dbReference type="PROSITE" id="PS50112">
    <property type="entry name" value="PAS"/>
    <property type="match status" value="2"/>
</dbReference>
<sequence length="1304" mass="145296">MNESVENGEDGGEVLLDVGDNHEHGSNSKKYKPSRNLSEKKRRDKLNIYISELAAMVPSCASSQRKLDKTTVLKMTVAYMKVHNDLTMSVLGNESGLMSSFLSSEEIGELLDKALNGFLLVLSTNGNFVYVSKSIEDLSGLKKEELIGKSIFEIVHPDDKEAMVREIHRQDIKHSTGFNSHSDQLELTGNATSLQSMVESKPSRRTFNFRMLVRGKDGEPSGNEDVFCVGYIDQWTKKEAEHQKQRILATSDNSLSNALTPIGGTVNPFFLVGVGIMSSPSFTRVVECECDDSNFTSRHSLDGKFLFVDPRSISITGYMPFEVLGTSVYDYIHEDDLTVYAKAHEALMEYGEGRTGFYRILSKGYQWIWAATRSYISFNHWNSKPEIYCSNTKVISAAEGEKSLRVREKEMEILKASQESHQSRFSQYKAPLKCNSPHEANALVLAKWAADELNSTSLPLEQTDSGENPGGDQNALGTNKKDVALFGRADDSRSGAESQAGDSETDTRDMDQDSFDLPSTVDELERFREAQRLLQNQLLEKHSLLLKAVARQKQQLQEIQQHMILNLQSQLFVDPVKLQETCSGYFERNKDLSERHEVQEQALESISRKLEAQMQTAERRYQRHFKLLMEKKAEEQQMAAEQSIPQSSETFIDTAVSLGGQQQAQLESEDVVVEDIDPLNSRQRRELQREQTSSPLQLLPIDNQIDLQQQAHIEDVQSNVAMLKRRMTSPSNQGNQKVMRVDSNAKQMWPQSLPSGARPELQQPQAIVAASRPWQPSSAGQAVTNEGFVQAIPGVNNRGSVTVTTNVTSAPLPVPRQVGIRPNQSSHGQQSVQSQPSSYTPGVPVSAQAVLQHYSTSPQLNTPSHMNGGIVAMLGQSPGAFQGSGDKTGLGFAAPQIATASADPLQQQQSQQSSQMNASIVQTVEQLLTNSTQNQQIMQVLLTVLSALQSQPQVAASLITLLKQIQDGQQQGQGEVPSPVQPAPPQFPVGLGTQGQSTSQLCTTAPQPLYSYGNEVTFQQQQQQQQQQQPTPPSMLPNQQRIPQQPPRSRPTVPLQHPRQDTTGLGMTRVSSTTTSYSFALQQQQQQQQKQQQKQQQQQQRQQQQQEQQRQQQRQIARNSAMTNLGASQISSSTITSTMNFMPYENMASTSTGVTSVAAVRDFDLLEKKKTSKSKGDYFSNFSSDELRAMLMDAPGAMSNNESPTNLAVDKQEKKLEDEELLYNPLLTQQQQLLQLHQEQRRQLLLQQQEQRLLMFEEQKRREEAGQQQTATSPATSNFSSSGLRAMLSDDPREGSSRQIGKYL</sequence>
<dbReference type="InterPro" id="IPR050933">
    <property type="entry name" value="Circadian_TF"/>
</dbReference>
<evidence type="ECO:0000256" key="2">
    <source>
        <dbReference type="ARBA" id="ARBA00022737"/>
    </source>
</evidence>
<dbReference type="NCBIfam" id="TIGR00229">
    <property type="entry name" value="sensory_box"/>
    <property type="match status" value="1"/>
</dbReference>
<feature type="compositionally biased region" description="Acidic residues" evidence="8">
    <location>
        <begin position="1"/>
        <end position="12"/>
    </location>
</feature>
<evidence type="ECO:0000256" key="5">
    <source>
        <dbReference type="ARBA" id="ARBA00023163"/>
    </source>
</evidence>
<organism evidence="11 12">
    <name type="scientific">Pocillopora damicornis</name>
    <name type="common">Cauliflower coral</name>
    <name type="synonym">Millepora damicornis</name>
    <dbReference type="NCBI Taxonomy" id="46731"/>
    <lineage>
        <taxon>Eukaryota</taxon>
        <taxon>Metazoa</taxon>
        <taxon>Cnidaria</taxon>
        <taxon>Anthozoa</taxon>
        <taxon>Hexacorallia</taxon>
        <taxon>Scleractinia</taxon>
        <taxon>Astrocoeniina</taxon>
        <taxon>Pocilloporidae</taxon>
        <taxon>Pocillopora</taxon>
    </lineage>
</organism>
<keyword evidence="7" id="KW-0175">Coiled coil</keyword>
<dbReference type="Gene3D" id="3.30.450.20">
    <property type="entry name" value="PAS domain"/>
    <property type="match status" value="2"/>
</dbReference>
<dbReference type="Gene3D" id="4.10.280.10">
    <property type="entry name" value="Helix-loop-helix DNA-binding domain"/>
    <property type="match status" value="1"/>
</dbReference>
<comment type="caution">
    <text evidence="11">The sequence shown here is derived from an EMBL/GenBank/DDBJ whole genome shotgun (WGS) entry which is preliminary data.</text>
</comment>
<evidence type="ECO:0000313" key="11">
    <source>
        <dbReference type="EMBL" id="RMX37508.1"/>
    </source>
</evidence>
<feature type="compositionally biased region" description="Polar residues" evidence="8">
    <location>
        <begin position="994"/>
        <end position="1006"/>
    </location>
</feature>
<dbReference type="Pfam" id="PF00010">
    <property type="entry name" value="HLH"/>
    <property type="match status" value="1"/>
</dbReference>
<evidence type="ECO:0000259" key="9">
    <source>
        <dbReference type="PROSITE" id="PS50112"/>
    </source>
</evidence>
<proteinExistence type="predicted"/>
<keyword evidence="12" id="KW-1185">Reference proteome</keyword>
<feature type="region of interest" description="Disordered" evidence="8">
    <location>
        <begin position="970"/>
        <end position="1076"/>
    </location>
</feature>
<dbReference type="Proteomes" id="UP000275408">
    <property type="component" value="Unassembled WGS sequence"/>
</dbReference>
<feature type="compositionally biased region" description="Polar residues" evidence="8">
    <location>
        <begin position="1061"/>
        <end position="1076"/>
    </location>
</feature>
<dbReference type="GO" id="GO:0003677">
    <property type="term" value="F:DNA binding"/>
    <property type="evidence" value="ECO:0007669"/>
    <property type="project" value="UniProtKB-KW"/>
</dbReference>
<dbReference type="PROSITE" id="PS50888">
    <property type="entry name" value="BHLH"/>
    <property type="match status" value="1"/>
</dbReference>
<keyword evidence="6" id="KW-0539">Nucleus</keyword>
<feature type="region of interest" description="Disordered" evidence="8">
    <location>
        <begin position="1105"/>
        <end position="1129"/>
    </location>
</feature>
<dbReference type="SMART" id="SM00091">
    <property type="entry name" value="PAS"/>
    <property type="match status" value="2"/>
</dbReference>
<dbReference type="PANTHER" id="PTHR23042">
    <property type="entry name" value="CIRCADIAN PROTEIN CLOCK/ARNT/BMAL/PAS"/>
    <property type="match status" value="1"/>
</dbReference>
<feature type="region of interest" description="Disordered" evidence="8">
    <location>
        <begin position="812"/>
        <end position="843"/>
    </location>
</feature>
<feature type="region of interest" description="Disordered" evidence="8">
    <location>
        <begin position="1"/>
        <end position="39"/>
    </location>
</feature>
<evidence type="ECO:0000259" key="10">
    <source>
        <dbReference type="PROSITE" id="PS50888"/>
    </source>
</evidence>
<dbReference type="GO" id="GO:0005737">
    <property type="term" value="C:cytoplasm"/>
    <property type="evidence" value="ECO:0007669"/>
    <property type="project" value="InterPro"/>
</dbReference>
<dbReference type="Pfam" id="PF14598">
    <property type="entry name" value="PAS_11"/>
    <property type="match status" value="1"/>
</dbReference>
<dbReference type="GO" id="GO:0005667">
    <property type="term" value="C:transcription regulator complex"/>
    <property type="evidence" value="ECO:0007669"/>
    <property type="project" value="InterPro"/>
</dbReference>
<dbReference type="OrthoDB" id="7788762at2759"/>
<evidence type="ECO:0000256" key="1">
    <source>
        <dbReference type="ARBA" id="ARBA00004123"/>
    </source>
</evidence>
<feature type="region of interest" description="Disordered" evidence="8">
    <location>
        <begin position="1260"/>
        <end position="1304"/>
    </location>
</feature>
<dbReference type="Pfam" id="PF00989">
    <property type="entry name" value="PAS"/>
    <property type="match status" value="1"/>
</dbReference>
<feature type="compositionally biased region" description="Low complexity" evidence="8">
    <location>
        <begin position="1019"/>
        <end position="1029"/>
    </location>
</feature>
<dbReference type="InterPro" id="IPR035965">
    <property type="entry name" value="PAS-like_dom_sf"/>
</dbReference>
<feature type="domain" description="PAS" evidence="9">
    <location>
        <begin position="103"/>
        <end position="175"/>
    </location>
</feature>
<dbReference type="SMART" id="SM00353">
    <property type="entry name" value="HLH"/>
    <property type="match status" value="1"/>
</dbReference>
<evidence type="ECO:0000256" key="8">
    <source>
        <dbReference type="SAM" id="MobiDB-lite"/>
    </source>
</evidence>
<dbReference type="SUPFAM" id="SSF55785">
    <property type="entry name" value="PYP-like sensor domain (PAS domain)"/>
    <property type="match status" value="2"/>
</dbReference>
<dbReference type="GO" id="GO:0005634">
    <property type="term" value="C:nucleus"/>
    <property type="evidence" value="ECO:0007669"/>
    <property type="project" value="UniProtKB-SubCell"/>
</dbReference>
<dbReference type="GO" id="GO:0003700">
    <property type="term" value="F:DNA-binding transcription factor activity"/>
    <property type="evidence" value="ECO:0007669"/>
    <property type="project" value="InterPro"/>
</dbReference>
<dbReference type="InterPro" id="IPR000014">
    <property type="entry name" value="PAS"/>
</dbReference>
<dbReference type="GO" id="GO:0046983">
    <property type="term" value="F:protein dimerization activity"/>
    <property type="evidence" value="ECO:0007669"/>
    <property type="project" value="InterPro"/>
</dbReference>
<dbReference type="InterPro" id="IPR011598">
    <property type="entry name" value="bHLH_dom"/>
</dbReference>
<feature type="domain" description="PAS" evidence="9">
    <location>
        <begin position="300"/>
        <end position="351"/>
    </location>
</feature>
<evidence type="ECO:0000256" key="4">
    <source>
        <dbReference type="ARBA" id="ARBA00023125"/>
    </source>
</evidence>
<evidence type="ECO:0000313" key="12">
    <source>
        <dbReference type="Proteomes" id="UP000275408"/>
    </source>
</evidence>
<evidence type="ECO:0000256" key="6">
    <source>
        <dbReference type="ARBA" id="ARBA00023242"/>
    </source>
</evidence>
<keyword evidence="5" id="KW-0804">Transcription</keyword>
<dbReference type="InterPro" id="IPR036638">
    <property type="entry name" value="HLH_DNA-bd_sf"/>
</dbReference>
<comment type="subcellular location">
    <subcellularLocation>
        <location evidence="1">Nucleus</location>
    </subcellularLocation>
</comment>
<feature type="domain" description="BHLH" evidence="10">
    <location>
        <begin position="30"/>
        <end position="83"/>
    </location>
</feature>
<accession>A0A3M6T888</accession>
<name>A0A3M6T888_POCDA</name>
<feature type="compositionally biased region" description="Polar residues" evidence="8">
    <location>
        <begin position="1116"/>
        <end position="1127"/>
    </location>
</feature>
<gene>
    <name evidence="11" type="ORF">pdam_00012812</name>
</gene>
<dbReference type="EMBL" id="RCHS01004107">
    <property type="protein sequence ID" value="RMX37508.1"/>
    <property type="molecule type" value="Genomic_DNA"/>
</dbReference>
<dbReference type="InterPro" id="IPR013767">
    <property type="entry name" value="PAS_fold"/>
</dbReference>
<evidence type="ECO:0000256" key="3">
    <source>
        <dbReference type="ARBA" id="ARBA00023015"/>
    </source>
</evidence>
<keyword evidence="4" id="KW-0238">DNA-binding</keyword>
<feature type="coiled-coil region" evidence="7">
    <location>
        <begin position="589"/>
        <end position="627"/>
    </location>
</feature>
<dbReference type="SUPFAM" id="SSF47459">
    <property type="entry name" value="HLH, helix-loop-helix DNA-binding domain"/>
    <property type="match status" value="1"/>
</dbReference>
<feature type="compositionally biased region" description="Low complexity" evidence="8">
    <location>
        <begin position="1105"/>
        <end position="1115"/>
    </location>
</feature>
<dbReference type="PRINTS" id="PR00785">
    <property type="entry name" value="NCTRNSLOCATR"/>
</dbReference>
<feature type="compositionally biased region" description="Basic and acidic residues" evidence="8">
    <location>
        <begin position="479"/>
        <end position="494"/>
    </location>
</feature>
<feature type="compositionally biased region" description="Low complexity" evidence="8">
    <location>
        <begin position="824"/>
        <end position="838"/>
    </location>
</feature>
<protein>
    <submittedName>
        <fullName evidence="11">Uncharacterized protein</fullName>
    </submittedName>
</protein>
<feature type="compositionally biased region" description="Polar residues" evidence="8">
    <location>
        <begin position="1266"/>
        <end position="1283"/>
    </location>
</feature>
<keyword evidence="2" id="KW-0677">Repeat</keyword>
<feature type="region of interest" description="Disordered" evidence="8">
    <location>
        <begin position="458"/>
        <end position="516"/>
    </location>
</feature>
<reference evidence="11 12" key="1">
    <citation type="journal article" date="2018" name="Sci. Rep.">
        <title>Comparative analysis of the Pocillopora damicornis genome highlights role of immune system in coral evolution.</title>
        <authorList>
            <person name="Cunning R."/>
            <person name="Bay R.A."/>
            <person name="Gillette P."/>
            <person name="Baker A.C."/>
            <person name="Traylor-Knowles N."/>
        </authorList>
    </citation>
    <scope>NUCLEOTIDE SEQUENCE [LARGE SCALE GENOMIC DNA]</scope>
    <source>
        <strain evidence="11">RSMAS</strain>
        <tissue evidence="11">Whole animal</tissue>
    </source>
</reference>
<dbReference type="STRING" id="46731.A0A3M6T888"/>
<dbReference type="InterPro" id="IPR001067">
    <property type="entry name" value="Nuc_translocat"/>
</dbReference>
<keyword evidence="3" id="KW-0805">Transcription regulation</keyword>
<dbReference type="CDD" id="cd00130">
    <property type="entry name" value="PAS"/>
    <property type="match status" value="2"/>
</dbReference>